<evidence type="ECO:0000313" key="1">
    <source>
        <dbReference type="EMBL" id="ATY70235.1"/>
    </source>
</evidence>
<name>A0A2H4T2S3_9VIRU</name>
<reference evidence="1" key="1">
    <citation type="journal article" date="2021" name="Virus">
        <title>The discovery, distribution and diversity of DNA viruses associated with Drosophila melanogaster in Europe.</title>
        <authorList>
            <person name="Wallace M.A."/>
            <person name="Coffman K.A."/>
            <person name="Gilbert C."/>
            <person name="Ravindran S."/>
            <person name="Albery G.F."/>
            <person name="Abbott J."/>
            <person name="Argyridou E."/>
            <person name="Bellosta P."/>
            <person name="Betancourt A.J."/>
            <person name="Colinet H."/>
            <person name="Eric K."/>
            <person name="Glaser-Schmitt A."/>
            <person name="Grath S."/>
            <person name="Jelic M."/>
            <person name="Kankare M."/>
            <person name="Kozeretska I."/>
            <person name="Loeschcke V."/>
            <person name="Montchamp-Moreau C."/>
            <person name="Ometto L."/>
            <person name="Onder B.S."/>
            <person name="Orengo D.J."/>
            <person name="Parsch J."/>
            <person name="Pascual M."/>
            <person name="Patenkovic A."/>
            <person name="Puerma E."/>
            <person name="Ritchie M.G."/>
            <person name="Rota-Stabelli O."/>
            <person name="Schou M.F."/>
            <person name="Serga S.V."/>
            <person name="Stamenkovic-Radak M."/>
            <person name="Tanaskovic M."/>
            <person name="Veselinovic M.S."/>
            <person name="Vieira J."/>
            <person name="Vieira C.P."/>
            <person name="Kapun M."/>
            <person name="Flatt T."/>
            <person name="Gonzalez J."/>
            <person name="Staubach F."/>
            <person name="Obbard D.J."/>
        </authorList>
    </citation>
    <scope>NUCLEOTIDE SEQUENCE</scope>
    <source>
        <strain evidence="1">DrosEU28 Tomelloso 2015</strain>
    </source>
</reference>
<organism evidence="1">
    <name type="scientific">Tomelloso virus</name>
    <dbReference type="NCBI Taxonomy" id="2053981"/>
    <lineage>
        <taxon>Viruses</taxon>
        <taxon>Viruses incertae sedis</taxon>
        <taxon>Naldaviricetes</taxon>
        <taxon>Lefavirales</taxon>
        <taxon>Nudiviridae</taxon>
        <taxon>Alphanudivirus</taxon>
        <taxon>Alphanudivirus alterdromelanogasteris</taxon>
    </lineage>
</organism>
<keyword evidence="1" id="KW-0418">Kinase</keyword>
<protein>
    <submittedName>
        <fullName evidence="1">Guanylate kinase-like protein</fullName>
    </submittedName>
</protein>
<dbReference type="RefSeq" id="YP_009553386.1">
    <property type="nucleotide sequence ID" value="NC_040789.1"/>
</dbReference>
<dbReference type="EMBL" id="KY457233">
    <property type="protein sequence ID" value="ATY70235.1"/>
    <property type="molecule type" value="Genomic_DNA"/>
</dbReference>
<keyword evidence="1" id="KW-0808">Transferase</keyword>
<dbReference type="OrthoDB" id="33907at10239"/>
<dbReference type="KEGG" id="vg:41701382"/>
<dbReference type="GeneID" id="41701382"/>
<dbReference type="GO" id="GO:0016301">
    <property type="term" value="F:kinase activity"/>
    <property type="evidence" value="ECO:0007669"/>
    <property type="project" value="UniProtKB-KW"/>
</dbReference>
<evidence type="ECO:0000313" key="2">
    <source>
        <dbReference type="Proteomes" id="UP000289333"/>
    </source>
</evidence>
<keyword evidence="2" id="KW-1185">Reference proteome</keyword>
<accession>A0A2H4T2S3</accession>
<proteinExistence type="predicted"/>
<sequence>MSWATRLNKLKSDYTLQHDNLDPVFVSGPINICNQIITELSVKCHWADISNISISRLMKQYNGNFNKILDFMRNNRVESKIYKHCEIDLLLIQLANQYATANPQISCSQLDTIYGEVSRLIYGCNSYTIKTVFILNLNLKLYPEASTEHNELLFYNSAALALLSKKHLFPFIEFIVVCDFQPDNEYISHLHKKLKILDPKIKITANFDVTSAVSIIMDFHNTKADLDLDLL</sequence>
<dbReference type="Proteomes" id="UP000289333">
    <property type="component" value="Segment"/>
</dbReference>